<accession>A0ABU7N947</accession>
<reference evidence="1 2" key="1">
    <citation type="submission" date="2024-01" db="EMBL/GenBank/DDBJ databases">
        <title>Characterization of Pseudomonas viridiflava in Georgia, USA.</title>
        <authorList>
            <person name="Zhao M."/>
            <person name="Dutta B."/>
        </authorList>
    </citation>
    <scope>NUCLEOTIDE SEQUENCE [LARGE SCALE GENOMIC DNA]</scope>
    <source>
        <strain evidence="1 2">21GA0539</strain>
    </source>
</reference>
<sequence>MTAALEPDGVTIQQSQNRLKVAGQDGLIDIQTSGFGIGVESLDRAQMRRSSIVSAVPDEHEVHGPLREWTPEAGLSNQWLGQLMNIYYMTCRLT</sequence>
<keyword evidence="2" id="KW-1185">Reference proteome</keyword>
<organism evidence="1 2">
    <name type="scientific">Pseudomonas viridiflava</name>
    <name type="common">Phytomonas viridiflava</name>
    <dbReference type="NCBI Taxonomy" id="33069"/>
    <lineage>
        <taxon>Bacteria</taxon>
        <taxon>Pseudomonadati</taxon>
        <taxon>Pseudomonadota</taxon>
        <taxon>Gammaproteobacteria</taxon>
        <taxon>Pseudomonadales</taxon>
        <taxon>Pseudomonadaceae</taxon>
        <taxon>Pseudomonas</taxon>
    </lineage>
</organism>
<dbReference type="RefSeq" id="WP_330512580.1">
    <property type="nucleotide sequence ID" value="NZ_JAZEIH010000004.1"/>
</dbReference>
<evidence type="ECO:0000313" key="1">
    <source>
        <dbReference type="EMBL" id="MEE4041471.1"/>
    </source>
</evidence>
<dbReference type="EMBL" id="JAZEIP010000025">
    <property type="protein sequence ID" value="MEE4041471.1"/>
    <property type="molecule type" value="Genomic_DNA"/>
</dbReference>
<comment type="caution">
    <text evidence="1">The sequence shown here is derived from an EMBL/GenBank/DDBJ whole genome shotgun (WGS) entry which is preliminary data.</text>
</comment>
<proteinExistence type="predicted"/>
<gene>
    <name evidence="1" type="ORF">V2I87_15350</name>
</gene>
<evidence type="ECO:0000313" key="2">
    <source>
        <dbReference type="Proteomes" id="UP001343600"/>
    </source>
</evidence>
<name>A0ABU7N947_PSEVI</name>
<dbReference type="Proteomes" id="UP001343600">
    <property type="component" value="Unassembled WGS sequence"/>
</dbReference>
<protein>
    <submittedName>
        <fullName evidence="1">Uncharacterized protein</fullName>
    </submittedName>
</protein>